<dbReference type="EMBL" id="CM031827">
    <property type="protein sequence ID" value="KAG6723682.1"/>
    <property type="molecule type" value="Genomic_DNA"/>
</dbReference>
<accession>A0A922K1G8</accession>
<sequence length="241" mass="28058">MLLRNSISNTKKFFRKTLQSFKSLFSEGYQKLPKTPPLNPFSFRASADMNVQPSYKDLGKFYTDQWESSDKDMKIMAKNGIIQKKSTMASSTQQEKEVYGGSFLKFSQATPVKKNHVEIRRSEEYDHHHNHHEDVQIKSIPYQRRRQENSCSKGMMMREGGIRTRLVAQKLKEMESLDMGNIDHLLDIEEVLHYYSRLTCPAYLDIVDKFFMDIYEEFFGAATIALTPARSINSRLSNDDQ</sequence>
<comment type="caution">
    <text evidence="1">The sequence shown here is derived from an EMBL/GenBank/DDBJ whole genome shotgun (WGS) entry which is preliminary data.</text>
</comment>
<evidence type="ECO:0000313" key="2">
    <source>
        <dbReference type="Proteomes" id="UP000811246"/>
    </source>
</evidence>
<name>A0A922K1G8_CARIL</name>
<evidence type="ECO:0008006" key="3">
    <source>
        <dbReference type="Google" id="ProtNLM"/>
    </source>
</evidence>
<dbReference type="AlphaFoldDB" id="A0A922K1G8"/>
<gene>
    <name evidence="1" type="ORF">I3842_03G220200</name>
</gene>
<reference evidence="1" key="1">
    <citation type="submission" date="2021-01" db="EMBL/GenBank/DDBJ databases">
        <authorList>
            <person name="Lovell J.T."/>
            <person name="Bentley N."/>
            <person name="Bhattarai G."/>
            <person name="Jenkins J.W."/>
            <person name="Sreedasyam A."/>
            <person name="Alarcon Y."/>
            <person name="Bock C."/>
            <person name="Boston L."/>
            <person name="Carlson J."/>
            <person name="Cervantes K."/>
            <person name="Clermont K."/>
            <person name="Krom N."/>
            <person name="Kubenka K."/>
            <person name="Mamidi S."/>
            <person name="Mattison C."/>
            <person name="Monteros M."/>
            <person name="Pisani C."/>
            <person name="Plott C."/>
            <person name="Rajasekar S."/>
            <person name="Rhein H.S."/>
            <person name="Rohla C."/>
            <person name="Song M."/>
            <person name="Hilaire R.S."/>
            <person name="Shu S."/>
            <person name="Wells L."/>
            <person name="Wang X."/>
            <person name="Webber J."/>
            <person name="Heerema R.J."/>
            <person name="Klein P."/>
            <person name="Conner P."/>
            <person name="Grauke L."/>
            <person name="Grimwood J."/>
            <person name="Schmutz J."/>
            <person name="Randall J.J."/>
        </authorList>
    </citation>
    <scope>NUCLEOTIDE SEQUENCE</scope>
    <source>
        <tissue evidence="1">Leaf</tissue>
    </source>
</reference>
<protein>
    <recommendedName>
        <fullName evidence="3">OVATE domain-containing protein</fullName>
    </recommendedName>
</protein>
<organism evidence="1 2">
    <name type="scientific">Carya illinoinensis</name>
    <name type="common">Pecan</name>
    <dbReference type="NCBI Taxonomy" id="32201"/>
    <lineage>
        <taxon>Eukaryota</taxon>
        <taxon>Viridiplantae</taxon>
        <taxon>Streptophyta</taxon>
        <taxon>Embryophyta</taxon>
        <taxon>Tracheophyta</taxon>
        <taxon>Spermatophyta</taxon>
        <taxon>Magnoliopsida</taxon>
        <taxon>eudicotyledons</taxon>
        <taxon>Gunneridae</taxon>
        <taxon>Pentapetalae</taxon>
        <taxon>rosids</taxon>
        <taxon>fabids</taxon>
        <taxon>Fagales</taxon>
        <taxon>Juglandaceae</taxon>
        <taxon>Carya</taxon>
    </lineage>
</organism>
<evidence type="ECO:0000313" key="1">
    <source>
        <dbReference type="EMBL" id="KAG6723682.1"/>
    </source>
</evidence>
<dbReference type="PANTHER" id="PTHR35461:SF3">
    <property type="entry name" value="OVATE DOMAIN-CONTAINING PROTEIN"/>
    <property type="match status" value="1"/>
</dbReference>
<proteinExistence type="predicted"/>
<dbReference type="PANTHER" id="PTHR35461">
    <property type="entry name" value="BNAANNG14610D PROTEIN"/>
    <property type="match status" value="1"/>
</dbReference>
<dbReference type="Proteomes" id="UP000811246">
    <property type="component" value="Chromosome 3"/>
</dbReference>